<dbReference type="Pfam" id="PF07332">
    <property type="entry name" value="Phage_holin_3_6"/>
    <property type="match status" value="1"/>
</dbReference>
<evidence type="ECO:0000256" key="1">
    <source>
        <dbReference type="SAM" id="Phobius"/>
    </source>
</evidence>
<protein>
    <recommendedName>
        <fullName evidence="4">Phage holin family protein</fullName>
    </recommendedName>
</protein>
<keyword evidence="1" id="KW-0472">Membrane</keyword>
<reference evidence="2 3" key="1">
    <citation type="submission" date="2024-02" db="EMBL/GenBank/DDBJ databases">
        <title>Rubritalea halochordaticola NBRC 107102.</title>
        <authorList>
            <person name="Ichikawa N."/>
            <person name="Katano-Makiyama Y."/>
            <person name="Hidaka K."/>
        </authorList>
    </citation>
    <scope>NUCLEOTIDE SEQUENCE [LARGE SCALE GENOMIC DNA]</scope>
    <source>
        <strain evidence="2 3">NBRC 107102</strain>
    </source>
</reference>
<keyword evidence="1" id="KW-0812">Transmembrane</keyword>
<evidence type="ECO:0000313" key="3">
    <source>
        <dbReference type="Proteomes" id="UP001424741"/>
    </source>
</evidence>
<gene>
    <name evidence="2" type="ORF">Rhal01_02332</name>
</gene>
<proteinExistence type="predicted"/>
<evidence type="ECO:0000313" key="2">
    <source>
        <dbReference type="EMBL" id="GAA5496150.1"/>
    </source>
</evidence>
<comment type="caution">
    <text evidence="2">The sequence shown here is derived from an EMBL/GenBank/DDBJ whole genome shotgun (WGS) entry which is preliminary data.</text>
</comment>
<dbReference type="EMBL" id="BAABRL010000007">
    <property type="protein sequence ID" value="GAA5496150.1"/>
    <property type="molecule type" value="Genomic_DNA"/>
</dbReference>
<name>A0ABP9V2B9_9BACT</name>
<accession>A0ABP9V2B9</accession>
<feature type="transmembrane region" description="Helical" evidence="1">
    <location>
        <begin position="52"/>
        <end position="74"/>
    </location>
</feature>
<keyword evidence="1" id="KW-1133">Transmembrane helix</keyword>
<dbReference type="Proteomes" id="UP001424741">
    <property type="component" value="Unassembled WGS sequence"/>
</dbReference>
<organism evidence="2 3">
    <name type="scientific">Rubritalea halochordaticola</name>
    <dbReference type="NCBI Taxonomy" id="714537"/>
    <lineage>
        <taxon>Bacteria</taxon>
        <taxon>Pseudomonadati</taxon>
        <taxon>Verrucomicrobiota</taxon>
        <taxon>Verrucomicrobiia</taxon>
        <taxon>Verrucomicrobiales</taxon>
        <taxon>Rubritaleaceae</taxon>
        <taxon>Rubritalea</taxon>
    </lineage>
</organism>
<keyword evidence="3" id="KW-1185">Reference proteome</keyword>
<evidence type="ECO:0008006" key="4">
    <source>
        <dbReference type="Google" id="ProtNLM"/>
    </source>
</evidence>
<feature type="transmembrane region" description="Helical" evidence="1">
    <location>
        <begin position="94"/>
        <end position="114"/>
    </location>
</feature>
<sequence length="149" mass="16610">MQEPEIQNKQDTISIKDTVMFLKDSGVDYLKVKAELASLEAKEAAQYGVRKATIGAIGAFFGFIAYLLLLATVIGAGSHYLEGKVPQAEKYIGTWPLVALVLLIIHALVAFICLDKLKRKTNQEFFTLTKAEIEKDKLWLQEMKSNSES</sequence>
<dbReference type="RefSeq" id="WP_346188863.1">
    <property type="nucleotide sequence ID" value="NZ_BAABRL010000007.1"/>
</dbReference>
<dbReference type="InterPro" id="IPR009937">
    <property type="entry name" value="Phage_holin_3_6"/>
</dbReference>